<protein>
    <recommendedName>
        <fullName evidence="3">TIGR02757 family protein</fullName>
    </recommendedName>
</protein>
<dbReference type="EMBL" id="LN515532">
    <property type="protein sequence ID" value="CEA14912.1"/>
    <property type="molecule type" value="Genomic_DNA"/>
</dbReference>
<keyword evidence="2" id="KW-1185">Reference proteome</keyword>
<evidence type="ECO:0008006" key="3">
    <source>
        <dbReference type="Google" id="ProtNLM"/>
    </source>
</evidence>
<name>A0A098BXP1_9BACT</name>
<dbReference type="Pfam" id="PF09674">
    <property type="entry name" value="DUF2400"/>
    <property type="match status" value="1"/>
</dbReference>
<accession>A0A098BXP1</accession>
<dbReference type="HOGENOM" id="CLU_064298_0_0_10"/>
<dbReference type="KEGG" id="pbt:ING2E5B_0161"/>
<organism evidence="1 2">
    <name type="scientific">Fermentimonas caenicola</name>
    <dbReference type="NCBI Taxonomy" id="1562970"/>
    <lineage>
        <taxon>Bacteria</taxon>
        <taxon>Pseudomonadati</taxon>
        <taxon>Bacteroidota</taxon>
        <taxon>Bacteroidia</taxon>
        <taxon>Bacteroidales</taxon>
        <taxon>Dysgonomonadaceae</taxon>
        <taxon>Fermentimonas</taxon>
    </lineage>
</organism>
<dbReference type="Proteomes" id="UP000032417">
    <property type="component" value="Chromosome 1"/>
</dbReference>
<reference evidence="1 2" key="1">
    <citation type="submission" date="2014-08" db="EMBL/GenBank/DDBJ databases">
        <authorList>
            <person name="Wibberg D."/>
        </authorList>
    </citation>
    <scope>NUCLEOTIDE SEQUENCE [LARGE SCALE GENOMIC DNA]</scope>
    <source>
        <strain evidence="2">ING2-E5B</strain>
    </source>
</reference>
<dbReference type="AlphaFoldDB" id="A0A098BXP1"/>
<dbReference type="STRING" id="1562970.ING2E5B_0161"/>
<evidence type="ECO:0000313" key="1">
    <source>
        <dbReference type="EMBL" id="CEA14912.1"/>
    </source>
</evidence>
<proteinExistence type="predicted"/>
<dbReference type="OrthoDB" id="9773332at2"/>
<evidence type="ECO:0000313" key="2">
    <source>
        <dbReference type="Proteomes" id="UP000032417"/>
    </source>
</evidence>
<gene>
    <name evidence="1" type="ORF">ING2E5B_0161</name>
</gene>
<sequence length="253" mass="29540">MIKLKELLDEKADYYNNPSFVIDDPISIPHSFSGKQDKEIMGFFAATLAWGQRKTIINKCKELAVRFDNEPYKFITGHGEEDLKNLLGFKHRTFNDTDLLYFVDFLCRFYNENDSLEDAFLSNGRFISMEDSLVGFEYNFFNSPDAPLRTRKHVATPARNSACKRLNMYLRWMVRDDDKGVDFGLWKRIPQSSLICPIDVHVDRTARKLGLITRKQTDWKTALELYENLRLLDNDDPAKYDFALFGLSIEKVF</sequence>
<dbReference type="InterPro" id="IPR014127">
    <property type="entry name" value="CHP02757"/>
</dbReference>
<dbReference type="PATRIC" id="fig|1562970.3.peg.157"/>
<dbReference type="NCBIfam" id="TIGR02757">
    <property type="entry name" value="TIGR02757 family protein"/>
    <property type="match status" value="1"/>
</dbReference>